<dbReference type="GO" id="GO:0009103">
    <property type="term" value="P:lipopolysaccharide biosynthetic process"/>
    <property type="evidence" value="ECO:0007669"/>
    <property type="project" value="UniProtKB-ARBA"/>
</dbReference>
<evidence type="ECO:0000256" key="7">
    <source>
        <dbReference type="ARBA" id="ARBA00023136"/>
    </source>
</evidence>
<keyword evidence="2" id="KW-1003">Cell membrane</keyword>
<evidence type="ECO:0000256" key="1">
    <source>
        <dbReference type="ARBA" id="ARBA00004651"/>
    </source>
</evidence>
<sequence length="542" mass="62014">MRILIAYLILGIFIMIFACVSYRSALTESLTYDEPVHISEGLSHLNDQRFMVDVVNPPLIRELAAIPLYLKYQKLAADEITAHTALPARMAIIFTGALLLYLIFLWASRIYGAQTALLAVFLSVINPLFLAYSHYVTLDFGFMALFFLWYAVFINYLIQPQLIRVLALGFVSGWLLAAKATALTYALPTAVVTVAYYTRNNLVKFLKNQSGIMLLLLFVAMITVWSSYFFSFSTIIAPGERPGRLSARLYQQASAGNNIFIIKGIEFLKSTKLPLGGYLEMLKNAFIYSKNQNQLSYFLGKYYSQPRWYFMTVNFFLKIPIIIILFLGLSVLLLVRDRAYRQNSLPFLWPILIILGYSALFPLTPRVRYVLPILPFISVLAASAFSYIYRTTRQTVFKLLLLSGLVISAWSVAASYPHFITYTNELIPHTSRFMYMDDSNLDWGQGLVTLANYVSQTKPQALFLSYFGRDNADNYGFVSDSRWSSFRADEICQFHSVRYPDYFSKVLVIISVSNWHYCGYMNDPTYHSRNIKQVVADSYLVF</sequence>
<dbReference type="GO" id="GO:0005886">
    <property type="term" value="C:plasma membrane"/>
    <property type="evidence" value="ECO:0007669"/>
    <property type="project" value="UniProtKB-SubCell"/>
</dbReference>
<evidence type="ECO:0000256" key="8">
    <source>
        <dbReference type="SAM" id="Phobius"/>
    </source>
</evidence>
<feature type="transmembrane region" description="Helical" evidence="8">
    <location>
        <begin position="396"/>
        <end position="416"/>
    </location>
</feature>
<feature type="transmembrane region" description="Helical" evidence="8">
    <location>
        <begin position="88"/>
        <end position="108"/>
    </location>
</feature>
<evidence type="ECO:0000256" key="6">
    <source>
        <dbReference type="ARBA" id="ARBA00022989"/>
    </source>
</evidence>
<dbReference type="PANTHER" id="PTHR33908">
    <property type="entry name" value="MANNOSYLTRANSFERASE YKCB-RELATED"/>
    <property type="match status" value="1"/>
</dbReference>
<dbReference type="STRING" id="1798373.A2154_03755"/>
<dbReference type="PROSITE" id="PS51257">
    <property type="entry name" value="PROKAR_LIPOPROTEIN"/>
    <property type="match status" value="1"/>
</dbReference>
<feature type="transmembrane region" description="Helical" evidence="8">
    <location>
        <begin position="140"/>
        <end position="158"/>
    </location>
</feature>
<name>A0A1F5Z9W2_9BACT</name>
<evidence type="ECO:0000256" key="3">
    <source>
        <dbReference type="ARBA" id="ARBA00022676"/>
    </source>
</evidence>
<dbReference type="EMBL" id="MFJC01000026">
    <property type="protein sequence ID" value="OGG09143.1"/>
    <property type="molecule type" value="Genomic_DNA"/>
</dbReference>
<feature type="transmembrane region" description="Helical" evidence="8">
    <location>
        <begin position="369"/>
        <end position="389"/>
    </location>
</feature>
<accession>A0A1F5Z9W2</accession>
<evidence type="ECO:0000256" key="5">
    <source>
        <dbReference type="ARBA" id="ARBA00022692"/>
    </source>
</evidence>
<feature type="transmembrane region" description="Helical" evidence="8">
    <location>
        <begin position="308"/>
        <end position="335"/>
    </location>
</feature>
<evidence type="ECO:0000256" key="4">
    <source>
        <dbReference type="ARBA" id="ARBA00022679"/>
    </source>
</evidence>
<evidence type="ECO:0000256" key="2">
    <source>
        <dbReference type="ARBA" id="ARBA00022475"/>
    </source>
</evidence>
<keyword evidence="7 8" id="KW-0472">Membrane</keyword>
<keyword evidence="3" id="KW-0328">Glycosyltransferase</keyword>
<reference evidence="9 10" key="1">
    <citation type="journal article" date="2016" name="Nat. Commun.">
        <title>Thousands of microbial genomes shed light on interconnected biogeochemical processes in an aquifer system.</title>
        <authorList>
            <person name="Anantharaman K."/>
            <person name="Brown C.T."/>
            <person name="Hug L.A."/>
            <person name="Sharon I."/>
            <person name="Castelle C.J."/>
            <person name="Probst A.J."/>
            <person name="Thomas B.C."/>
            <person name="Singh A."/>
            <person name="Wilkins M.J."/>
            <person name="Karaoz U."/>
            <person name="Brodie E.L."/>
            <person name="Williams K.H."/>
            <person name="Hubbard S.S."/>
            <person name="Banfield J.F."/>
        </authorList>
    </citation>
    <scope>NUCLEOTIDE SEQUENCE [LARGE SCALE GENOMIC DNA]</scope>
</reference>
<feature type="transmembrane region" description="Helical" evidence="8">
    <location>
        <begin position="347"/>
        <end position="363"/>
    </location>
</feature>
<evidence type="ECO:0008006" key="11">
    <source>
        <dbReference type="Google" id="ProtNLM"/>
    </source>
</evidence>
<dbReference type="Proteomes" id="UP000176854">
    <property type="component" value="Unassembled WGS sequence"/>
</dbReference>
<feature type="transmembrane region" description="Helical" evidence="8">
    <location>
        <begin position="165"/>
        <end position="192"/>
    </location>
</feature>
<keyword evidence="5 8" id="KW-0812">Transmembrane</keyword>
<protein>
    <recommendedName>
        <fullName evidence="11">Glycosyltransferase RgtA/B/C/D-like domain-containing protein</fullName>
    </recommendedName>
</protein>
<comment type="subcellular location">
    <subcellularLocation>
        <location evidence="1">Cell membrane</location>
        <topology evidence="1">Multi-pass membrane protein</topology>
    </subcellularLocation>
</comment>
<feature type="transmembrane region" description="Helical" evidence="8">
    <location>
        <begin position="212"/>
        <end position="237"/>
    </location>
</feature>
<organism evidence="9 10">
    <name type="scientific">Candidatus Gottesmanbacteria bacterium RBG_16_43_7</name>
    <dbReference type="NCBI Taxonomy" id="1798373"/>
    <lineage>
        <taxon>Bacteria</taxon>
        <taxon>Candidatus Gottesmaniibacteriota</taxon>
    </lineage>
</organism>
<dbReference type="PANTHER" id="PTHR33908:SF11">
    <property type="entry name" value="MEMBRANE PROTEIN"/>
    <property type="match status" value="1"/>
</dbReference>
<gene>
    <name evidence="9" type="ORF">A2154_03755</name>
</gene>
<dbReference type="AlphaFoldDB" id="A0A1F5Z9W2"/>
<evidence type="ECO:0000313" key="9">
    <source>
        <dbReference type="EMBL" id="OGG09143.1"/>
    </source>
</evidence>
<evidence type="ECO:0000313" key="10">
    <source>
        <dbReference type="Proteomes" id="UP000176854"/>
    </source>
</evidence>
<comment type="caution">
    <text evidence="9">The sequence shown here is derived from an EMBL/GenBank/DDBJ whole genome shotgun (WGS) entry which is preliminary data.</text>
</comment>
<keyword evidence="6 8" id="KW-1133">Transmembrane helix</keyword>
<dbReference type="InterPro" id="IPR050297">
    <property type="entry name" value="LipidA_mod_glycosyltrf_83"/>
</dbReference>
<feature type="transmembrane region" description="Helical" evidence="8">
    <location>
        <begin position="7"/>
        <end position="25"/>
    </location>
</feature>
<feature type="transmembrane region" description="Helical" evidence="8">
    <location>
        <begin position="115"/>
        <end position="134"/>
    </location>
</feature>
<proteinExistence type="predicted"/>
<dbReference type="GO" id="GO:0016763">
    <property type="term" value="F:pentosyltransferase activity"/>
    <property type="evidence" value="ECO:0007669"/>
    <property type="project" value="TreeGrafter"/>
</dbReference>
<keyword evidence="4" id="KW-0808">Transferase</keyword>